<evidence type="ECO:0000313" key="3">
    <source>
        <dbReference type="Proteomes" id="UP001244136"/>
    </source>
</evidence>
<dbReference type="Proteomes" id="UP001244136">
    <property type="component" value="Chromosome"/>
</dbReference>
<dbReference type="EMBL" id="CP123967">
    <property type="protein sequence ID" value="WGT48343.1"/>
    <property type="molecule type" value="Genomic_DNA"/>
</dbReference>
<feature type="compositionally biased region" description="Polar residues" evidence="1">
    <location>
        <begin position="1"/>
        <end position="13"/>
    </location>
</feature>
<sequence>MPSTLVSTATSQKIVKEVPAARAARPRSPAPSDLDTRDAPPTPTVVDTAPTSSRSGAARFTAASATSPTPGETNQALVTA</sequence>
<feature type="region of interest" description="Disordered" evidence="1">
    <location>
        <begin position="1"/>
        <end position="80"/>
    </location>
</feature>
<keyword evidence="3" id="KW-1185">Reference proteome</keyword>
<protein>
    <submittedName>
        <fullName evidence="2">Uncharacterized protein</fullName>
    </submittedName>
</protein>
<feature type="compositionally biased region" description="Low complexity" evidence="1">
    <location>
        <begin position="20"/>
        <end position="32"/>
    </location>
</feature>
<accession>A0ABY8Q1C7</accession>
<feature type="compositionally biased region" description="Polar residues" evidence="1">
    <location>
        <begin position="63"/>
        <end position="80"/>
    </location>
</feature>
<name>A0ABY8Q1C7_9ACTN</name>
<proteinExistence type="predicted"/>
<reference evidence="2 3" key="1">
    <citation type="journal article" date="2008" name="Int. J. Syst. Evol. Microbiol.">
        <title>Tessaracoccus flavescens sp. nov., isolated from marine sediment.</title>
        <authorList>
            <person name="Lee D.W."/>
            <person name="Lee S.D."/>
        </authorList>
    </citation>
    <scope>NUCLEOTIDE SEQUENCE [LARGE SCALE GENOMIC DNA]</scope>
    <source>
        <strain evidence="2 3">T21</strain>
    </source>
</reference>
<organism evidence="2 3">
    <name type="scientific">Tessaracoccus lacteus</name>
    <dbReference type="NCBI Taxonomy" id="3041766"/>
    <lineage>
        <taxon>Bacteria</taxon>
        <taxon>Bacillati</taxon>
        <taxon>Actinomycetota</taxon>
        <taxon>Actinomycetes</taxon>
        <taxon>Propionibacteriales</taxon>
        <taxon>Propionibacteriaceae</taxon>
        <taxon>Tessaracoccus</taxon>
    </lineage>
</organism>
<evidence type="ECO:0000313" key="2">
    <source>
        <dbReference type="EMBL" id="WGT48343.1"/>
    </source>
</evidence>
<gene>
    <name evidence="2" type="ORF">QH948_06260</name>
</gene>
<evidence type="ECO:0000256" key="1">
    <source>
        <dbReference type="SAM" id="MobiDB-lite"/>
    </source>
</evidence>